<accession>F1A2X4</accession>
<dbReference type="RefSeq" id="XP_003294019.1">
    <property type="nucleotide sequence ID" value="XM_003293971.1"/>
</dbReference>
<reference evidence="2" key="1">
    <citation type="journal article" date="2011" name="Genome Biol.">
        <title>Comparative genomics of the social amoebae Dictyostelium discoideum and Dictyostelium purpureum.</title>
        <authorList>
            <consortium name="US DOE Joint Genome Institute (JGI-PGF)"/>
            <person name="Sucgang R."/>
            <person name="Kuo A."/>
            <person name="Tian X."/>
            <person name="Salerno W."/>
            <person name="Parikh A."/>
            <person name="Feasley C.L."/>
            <person name="Dalin E."/>
            <person name="Tu H."/>
            <person name="Huang E."/>
            <person name="Barry K."/>
            <person name="Lindquist E."/>
            <person name="Shapiro H."/>
            <person name="Bruce D."/>
            <person name="Schmutz J."/>
            <person name="Salamov A."/>
            <person name="Fey P."/>
            <person name="Gaudet P."/>
            <person name="Anjard C."/>
            <person name="Babu M.M."/>
            <person name="Basu S."/>
            <person name="Bushmanova Y."/>
            <person name="van der Wel H."/>
            <person name="Katoh-Kurasawa M."/>
            <person name="Dinh C."/>
            <person name="Coutinho P.M."/>
            <person name="Saito T."/>
            <person name="Elias M."/>
            <person name="Schaap P."/>
            <person name="Kay R.R."/>
            <person name="Henrissat B."/>
            <person name="Eichinger L."/>
            <person name="Rivero F."/>
            <person name="Putnam N.H."/>
            <person name="West C.M."/>
            <person name="Loomis W.F."/>
            <person name="Chisholm R.L."/>
            <person name="Shaulsky G."/>
            <person name="Strassmann J.E."/>
            <person name="Queller D.C."/>
            <person name="Kuspa A."/>
            <person name="Grigoriev I.V."/>
        </authorList>
    </citation>
    <scope>NUCLEOTIDE SEQUENCE [LARGE SCALE GENOMIC DNA]</scope>
    <source>
        <strain evidence="2">QSDP1</strain>
    </source>
</reference>
<dbReference type="KEGG" id="dpp:DICPUDRAFT_84524"/>
<organism evidence="1 2">
    <name type="scientific">Dictyostelium purpureum</name>
    <name type="common">Slime mold</name>
    <dbReference type="NCBI Taxonomy" id="5786"/>
    <lineage>
        <taxon>Eukaryota</taxon>
        <taxon>Amoebozoa</taxon>
        <taxon>Evosea</taxon>
        <taxon>Eumycetozoa</taxon>
        <taxon>Dictyostelia</taxon>
        <taxon>Dictyosteliales</taxon>
        <taxon>Dictyosteliaceae</taxon>
        <taxon>Dictyostelium</taxon>
    </lineage>
</organism>
<dbReference type="VEuPathDB" id="AmoebaDB:DICPUDRAFT_84524"/>
<sequence length="123" mass="13624">MLKIFFNGYELLADDELLSDELLFDEPLADDDLLSDEPLEESSNGSEESFQSEELPAIIPVDMLVDPLVHVSPVPLVPPAAASAAVMVLKNVRRFINCIRTNLVMFGCDCYFLMRTAFGLALN</sequence>
<evidence type="ECO:0000313" key="2">
    <source>
        <dbReference type="Proteomes" id="UP000001064"/>
    </source>
</evidence>
<name>F1A2X4_DICPU</name>
<dbReference type="AlphaFoldDB" id="F1A2X4"/>
<evidence type="ECO:0000313" key="1">
    <source>
        <dbReference type="EMBL" id="EGC29453.1"/>
    </source>
</evidence>
<proteinExistence type="predicted"/>
<keyword evidence="2" id="KW-1185">Reference proteome</keyword>
<dbReference type="Proteomes" id="UP000001064">
    <property type="component" value="Unassembled WGS sequence"/>
</dbReference>
<dbReference type="GeneID" id="10505336"/>
<dbReference type="InParanoid" id="F1A2X4"/>
<gene>
    <name evidence="1" type="ORF">DICPUDRAFT_84524</name>
</gene>
<dbReference type="EMBL" id="GL871430">
    <property type="protein sequence ID" value="EGC29453.1"/>
    <property type="molecule type" value="Genomic_DNA"/>
</dbReference>
<protein>
    <submittedName>
        <fullName evidence="1">Uncharacterized protein</fullName>
    </submittedName>
</protein>